<evidence type="ECO:0000313" key="6">
    <source>
        <dbReference type="Proteomes" id="UP000229166"/>
    </source>
</evidence>
<dbReference type="GO" id="GO:0005524">
    <property type="term" value="F:ATP binding"/>
    <property type="evidence" value="ECO:0007669"/>
    <property type="project" value="UniProtKB-KW"/>
</dbReference>
<keyword evidence="2" id="KW-0547">Nucleotide-binding</keyword>
<reference evidence="6" key="1">
    <citation type="submission" date="2017-09" db="EMBL/GenBank/DDBJ databases">
        <title>Depth-based differentiation of microbial function through sediment-hosted aquifers and enrichment of novel symbionts in the deep terrestrial subsurface.</title>
        <authorList>
            <person name="Probst A.J."/>
            <person name="Ladd B."/>
            <person name="Jarett J.K."/>
            <person name="Geller-Mcgrath D.E."/>
            <person name="Sieber C.M.K."/>
            <person name="Emerson J.B."/>
            <person name="Anantharaman K."/>
            <person name="Thomas B.C."/>
            <person name="Malmstrom R."/>
            <person name="Stieglmeier M."/>
            <person name="Klingl A."/>
            <person name="Woyke T."/>
            <person name="Ryan C.M."/>
            <person name="Banfield J.F."/>
        </authorList>
    </citation>
    <scope>NUCLEOTIDE SEQUENCE [LARGE SCALE GENOMIC DNA]</scope>
</reference>
<dbReference type="InterPro" id="IPR027417">
    <property type="entry name" value="P-loop_NTPase"/>
</dbReference>
<comment type="caution">
    <text evidence="5">The sequence shown here is derived from an EMBL/GenBank/DDBJ whole genome shotgun (WGS) entry which is preliminary data.</text>
</comment>
<evidence type="ECO:0000259" key="4">
    <source>
        <dbReference type="PROSITE" id="PS00662"/>
    </source>
</evidence>
<name>A0A2M7UUP2_9BACT</name>
<dbReference type="Gene3D" id="3.40.50.300">
    <property type="entry name" value="P-loop containing nucleotide triphosphate hydrolases"/>
    <property type="match status" value="1"/>
</dbReference>
<dbReference type="PROSITE" id="PS00662">
    <property type="entry name" value="T2SP_E"/>
    <property type="match status" value="1"/>
</dbReference>
<dbReference type="CDD" id="cd01129">
    <property type="entry name" value="PulE-GspE-like"/>
    <property type="match status" value="1"/>
</dbReference>
<dbReference type="SUPFAM" id="SSF52540">
    <property type="entry name" value="P-loop containing nucleoside triphosphate hydrolases"/>
    <property type="match status" value="1"/>
</dbReference>
<evidence type="ECO:0000313" key="5">
    <source>
        <dbReference type="EMBL" id="PIZ87624.1"/>
    </source>
</evidence>
<evidence type="ECO:0000256" key="3">
    <source>
        <dbReference type="ARBA" id="ARBA00022840"/>
    </source>
</evidence>
<organism evidence="5 6">
    <name type="scientific">Candidatus Nealsonbacteria bacterium CG_4_10_14_0_2_um_filter_40_15</name>
    <dbReference type="NCBI Taxonomy" id="1974682"/>
    <lineage>
        <taxon>Bacteria</taxon>
        <taxon>Candidatus Nealsoniibacteriota</taxon>
    </lineage>
</organism>
<dbReference type="PANTHER" id="PTHR30258">
    <property type="entry name" value="TYPE II SECRETION SYSTEM PROTEIN GSPE-RELATED"/>
    <property type="match status" value="1"/>
</dbReference>
<sequence>MEEYSKQSSQEGITISSRINAEIQKKIKSILDFKEKIGGSLKKDTSELLEIFLGGGIHLSASDLHVEPTETQAKIRARIDGVLQDAAIIDREIYGNLLSRIKLLSGIKLNITDRPQDGRFSVLTGGKSEHVSIEIRVSTLPSEYGESIVLRILNPKSLIDLEALGLREDLLNLFNKEIKKPNGMIIVTGPTGSGKTTTLYAFLKKIQKPEIKVITIEDPIEYHLKGISQTQVNPARGYDFSSGLQSIMRQDPDVILVGEIRDSKTCQIALQAALTGHLVLTTLHTNDAAGTVVRLISLEGNLANIGPAVNMIVAQRLVRKLCDKCFQFMPVSSSILEKLEKNLKGISKEVKIPKLNPGLKIPEVKGCKYCNFTGFRGRVGIFEAILIDDEMEKFILKNPSVADFQELAMKKGMVTMYQDGLIKVLQGITTIEELERITGE</sequence>
<dbReference type="AlphaFoldDB" id="A0A2M7UUP2"/>
<evidence type="ECO:0000256" key="1">
    <source>
        <dbReference type="ARBA" id="ARBA00006611"/>
    </source>
</evidence>
<dbReference type="InterPro" id="IPR001482">
    <property type="entry name" value="T2SS/T4SS_dom"/>
</dbReference>
<comment type="similarity">
    <text evidence="1">Belongs to the GSP E family.</text>
</comment>
<dbReference type="GO" id="GO:0016887">
    <property type="term" value="F:ATP hydrolysis activity"/>
    <property type="evidence" value="ECO:0007669"/>
    <property type="project" value="TreeGrafter"/>
</dbReference>
<feature type="domain" description="Bacterial type II secretion system protein E" evidence="4">
    <location>
        <begin position="248"/>
        <end position="262"/>
    </location>
</feature>
<proteinExistence type="inferred from homology"/>
<dbReference type="Gene3D" id="3.30.450.90">
    <property type="match status" value="1"/>
</dbReference>
<dbReference type="InterPro" id="IPR003593">
    <property type="entry name" value="AAA+_ATPase"/>
</dbReference>
<dbReference type="EMBL" id="PFOZ01000015">
    <property type="protein sequence ID" value="PIZ87624.1"/>
    <property type="molecule type" value="Genomic_DNA"/>
</dbReference>
<dbReference type="Pfam" id="PF00437">
    <property type="entry name" value="T2SSE"/>
    <property type="match status" value="1"/>
</dbReference>
<dbReference type="Proteomes" id="UP000229166">
    <property type="component" value="Unassembled WGS sequence"/>
</dbReference>
<keyword evidence="3" id="KW-0067">ATP-binding</keyword>
<gene>
    <name evidence="5" type="ORF">COX92_00790</name>
</gene>
<dbReference type="PANTHER" id="PTHR30258:SF1">
    <property type="entry name" value="PROTEIN TRANSPORT PROTEIN HOFB HOMOLOG"/>
    <property type="match status" value="1"/>
</dbReference>
<accession>A0A2M7UUP2</accession>
<evidence type="ECO:0000256" key="2">
    <source>
        <dbReference type="ARBA" id="ARBA00022741"/>
    </source>
</evidence>
<dbReference type="SMART" id="SM00382">
    <property type="entry name" value="AAA"/>
    <property type="match status" value="1"/>
</dbReference>
<dbReference type="GO" id="GO:0005886">
    <property type="term" value="C:plasma membrane"/>
    <property type="evidence" value="ECO:0007669"/>
    <property type="project" value="TreeGrafter"/>
</dbReference>
<protein>
    <recommendedName>
        <fullName evidence="4">Bacterial type II secretion system protein E domain-containing protein</fullName>
    </recommendedName>
</protein>